<dbReference type="Proteomes" id="UP001153069">
    <property type="component" value="Unassembled WGS sequence"/>
</dbReference>
<accession>A0A9N8F1U7</accession>
<organism evidence="2 3">
    <name type="scientific">Seminavis robusta</name>
    <dbReference type="NCBI Taxonomy" id="568900"/>
    <lineage>
        <taxon>Eukaryota</taxon>
        <taxon>Sar</taxon>
        <taxon>Stramenopiles</taxon>
        <taxon>Ochrophyta</taxon>
        <taxon>Bacillariophyta</taxon>
        <taxon>Bacillariophyceae</taxon>
        <taxon>Bacillariophycidae</taxon>
        <taxon>Naviculales</taxon>
        <taxon>Naviculaceae</taxon>
        <taxon>Seminavis</taxon>
    </lineage>
</organism>
<dbReference type="AlphaFoldDB" id="A0A9N8F1U7"/>
<gene>
    <name evidence="2" type="ORF">SEMRO_2697_G334980.1</name>
</gene>
<dbReference type="Gene3D" id="3.30.420.10">
    <property type="entry name" value="Ribonuclease H-like superfamily/Ribonuclease H"/>
    <property type="match status" value="1"/>
</dbReference>
<keyword evidence="3" id="KW-1185">Reference proteome</keyword>
<proteinExistence type="predicted"/>
<evidence type="ECO:0000256" key="1">
    <source>
        <dbReference type="SAM" id="MobiDB-lite"/>
    </source>
</evidence>
<dbReference type="GO" id="GO:0003676">
    <property type="term" value="F:nucleic acid binding"/>
    <property type="evidence" value="ECO:0007669"/>
    <property type="project" value="InterPro"/>
</dbReference>
<feature type="region of interest" description="Disordered" evidence="1">
    <location>
        <begin position="137"/>
        <end position="160"/>
    </location>
</feature>
<dbReference type="EMBL" id="CAICTM010002695">
    <property type="protein sequence ID" value="CAB9529989.1"/>
    <property type="molecule type" value="Genomic_DNA"/>
</dbReference>
<comment type="caution">
    <text evidence="2">The sequence shown here is derived from an EMBL/GenBank/DDBJ whole genome shotgun (WGS) entry which is preliminary data.</text>
</comment>
<dbReference type="PANTHER" id="PTHR47169:SF4">
    <property type="entry name" value="TRANSPOSASE TC1-LIKE DOMAIN-CONTAINING PROTEIN"/>
    <property type="match status" value="1"/>
</dbReference>
<reference evidence="2" key="1">
    <citation type="submission" date="2020-06" db="EMBL/GenBank/DDBJ databases">
        <authorList>
            <consortium name="Plant Systems Biology data submission"/>
        </authorList>
    </citation>
    <scope>NUCLEOTIDE SEQUENCE</scope>
    <source>
        <strain evidence="2">D6</strain>
    </source>
</reference>
<evidence type="ECO:0000313" key="2">
    <source>
        <dbReference type="EMBL" id="CAB9529989.1"/>
    </source>
</evidence>
<feature type="compositionally biased region" description="Polar residues" evidence="1">
    <location>
        <begin position="151"/>
        <end position="160"/>
    </location>
</feature>
<name>A0A9N8F1U7_9STRA</name>
<evidence type="ECO:0000313" key="3">
    <source>
        <dbReference type="Proteomes" id="UP001153069"/>
    </source>
</evidence>
<protein>
    <submittedName>
        <fullName evidence="2">Transposon protein</fullName>
    </submittedName>
</protein>
<dbReference type="InterPro" id="IPR036397">
    <property type="entry name" value="RNaseH_sf"/>
</dbReference>
<dbReference type="PANTHER" id="PTHR47169">
    <property type="entry name" value="OS01G0541250 PROTEIN"/>
    <property type="match status" value="1"/>
</dbReference>
<sequence>MPLHLDTNKKRYLNSDDRKVVYFSCKSAMVDGKIPRGVFKRVANSMGSNRSTVSRQWESVSRALAPLLDNHPETAHAQIIAANGHIFDPGFSSRRKGKYKHDRGALRTTIKEVPLQQRRSMRKLSRKLHIPRTSLRRMQAKKKLKEGETGDPSNIFQPTRKSTLKPTLTDMNKLTRLNFCLEQIDTESRHGRASYKFHGQYNKVHLDEKWFFLTRNKETYILLDDEELPDRATKHKSHITKVMFLCAQARPRKDHATGAIWDGKIGMWPIGHYTTALRNSCNRPAGTTEWQNDNVDHESYRELLTNEVFPAILEKWPTNEFQEPGFKILVQQDGAGGHTSADDPEIINWIYEQGLEDQFEVYTQPANSPDLNINDLGLFNALQQAYHDCTPKTSVEIIECVQKTFKDYPWQAVDRLFVTLQSVFNEIIDCGGHNTYKIPHMNKERLQRLGILPRQLDVSPNADGYL</sequence>
<dbReference type="OrthoDB" id="46625at2759"/>